<dbReference type="SUPFAM" id="SSF56281">
    <property type="entry name" value="Metallo-hydrolase/oxidoreductase"/>
    <property type="match status" value="1"/>
</dbReference>
<dbReference type="AlphaFoldDB" id="A0A250XCN9"/>
<evidence type="ECO:0000313" key="8">
    <source>
        <dbReference type="EMBL" id="GAX80857.1"/>
    </source>
</evidence>
<dbReference type="GO" id="GO:0035312">
    <property type="term" value="F:5'-3' DNA exonuclease activity"/>
    <property type="evidence" value="ECO:0007669"/>
    <property type="project" value="TreeGrafter"/>
</dbReference>
<evidence type="ECO:0000256" key="1">
    <source>
        <dbReference type="ARBA" id="ARBA00004123"/>
    </source>
</evidence>
<keyword evidence="5" id="KW-0539">Nucleus</keyword>
<dbReference type="Proteomes" id="UP000232323">
    <property type="component" value="Unassembled WGS sequence"/>
</dbReference>
<dbReference type="Gene3D" id="3.60.15.10">
    <property type="entry name" value="Ribonuclease Z/Hydroxyacylglutathione hydrolase-like"/>
    <property type="match status" value="1"/>
</dbReference>
<feature type="compositionally biased region" description="Low complexity" evidence="6">
    <location>
        <begin position="479"/>
        <end position="489"/>
    </location>
</feature>
<dbReference type="PANTHER" id="PTHR23240:SF35">
    <property type="entry name" value="DNA REPAIR METALLO-BETA-LACTAMASE FAMILY PROTEIN-RELATED"/>
    <property type="match status" value="1"/>
</dbReference>
<dbReference type="CDD" id="cd09487">
    <property type="entry name" value="SAM_superfamily"/>
    <property type="match status" value="1"/>
</dbReference>
<dbReference type="EMBL" id="BEGY01000057">
    <property type="protein sequence ID" value="GAX80857.1"/>
    <property type="molecule type" value="Genomic_DNA"/>
</dbReference>
<evidence type="ECO:0000313" key="9">
    <source>
        <dbReference type="Proteomes" id="UP000232323"/>
    </source>
</evidence>
<dbReference type="Pfam" id="PF00536">
    <property type="entry name" value="SAM_1"/>
    <property type="match status" value="1"/>
</dbReference>
<dbReference type="Gene3D" id="1.10.150.50">
    <property type="entry name" value="Transcription Factor, Ets-1"/>
    <property type="match status" value="1"/>
</dbReference>
<protein>
    <recommendedName>
        <fullName evidence="7">SAM domain-containing protein</fullName>
    </recommendedName>
</protein>
<dbReference type="PANTHER" id="PTHR23240">
    <property type="entry name" value="DNA CROSS-LINK REPAIR PROTEIN PSO2/SNM1-RELATED"/>
    <property type="match status" value="1"/>
</dbReference>
<dbReference type="GO" id="GO:0005634">
    <property type="term" value="C:nucleus"/>
    <property type="evidence" value="ECO:0007669"/>
    <property type="project" value="UniProtKB-SubCell"/>
</dbReference>
<evidence type="ECO:0000256" key="4">
    <source>
        <dbReference type="ARBA" id="ARBA00023204"/>
    </source>
</evidence>
<dbReference type="FunFam" id="3.40.50.12650:FF:000001">
    <property type="entry name" value="DNA cross-link repair 1A"/>
    <property type="match status" value="1"/>
</dbReference>
<evidence type="ECO:0000256" key="3">
    <source>
        <dbReference type="ARBA" id="ARBA00022763"/>
    </source>
</evidence>
<sequence>MPSDDDDFSAPIQHKKRKSLAVRDFNYKSTHAKRATTPSALSHTQSHNHIPLQRPALATFFLPKNTSTHTQDLERRELSISTENKGHELNYPQSVPNNPNTNSGITATVMTSMTPSYSSVLSTYALLAEERLKKEPGVTGHVHEKNRAVISGTDTSDSDSEQVSDLAVSEAGDDACEIIDLVSEDEELKECEEGVRDLTIALVPGIAVFTTGAQTTRKDCMVEVKQEQTLLPSPGPGIMDHIKELPQSRGNAQIEITTCPFNAPPQRVQSSSPEPNFQHTVYDWLNSIGMSCHAPLFEAAEVDLDVLPHLLESDLKELGVTSAMDRLILMRSIRATERNSDGVMQRCRSPPLGQPRPQITTVSKQSPQSASRQKTKQYKKASPSFEQRLAIEQGEVDDGHQLTAVTAVTAVAYMEAADRSGRSVAATPSIPYSASSPSFSHLYNVHPPNLSRSRITSYFQPQHGLTSPTREALSERKSSVQGSSSATGSRPLHMHLDSNNEGMNVRALGTSADGSGSYSNVGHSRAVDSCHKYEIGATTKFQGLACNSSSGCTALQPPQQPKLRPLGVRPVQKGAERKGQSSVYTSGTRGSPLVMNELNVSASAEDGGAMAVTESGVVDCSAALLAEAAAAGPPQGTALSRKVQRWHTIPGTRFLVDLFRQDSRDIRGCKYWFLTHFHSDHYMGLTRKFDQGIVVCGSVTAQLVNLKLRVPWTRIMVLPLDIPVLIEGTTITLVEANHCPGATMIIAEPPSGVPVLHTGDARDTVVCCTIYGVGKIPVLQTMMYHLWSWQDPCATDYDVPSMELAKSLLSVEMQEHPILKGLVGRSILILDTTYCNPLYTFPPQKEVLQFTLDAVQSENFNPRVLYLFGTYTIGKERLFMEVARTLGKQVYVSKEKLQILKCCNLTPEYANMLTTNHLDTNIHAVPLFKINIKAMSEILSGYQGRYNAVVGFSPTGWSHQKEQKKGARLGKKVQKGSLIMYQVPYSEHSSFEELVGFVKWFRPVEVLPSVNTDNGGPKQRKLLQLLQSPPQEEHRKQPTIQAMFSKQNRVEGSLSACVGGVPLVPC</sequence>
<evidence type="ECO:0000256" key="2">
    <source>
        <dbReference type="ARBA" id="ARBA00010304"/>
    </source>
</evidence>
<name>A0A250XCN9_9CHLO</name>
<dbReference type="Pfam" id="PF07522">
    <property type="entry name" value="DRMBL"/>
    <property type="match status" value="1"/>
</dbReference>
<dbReference type="InterPro" id="IPR001660">
    <property type="entry name" value="SAM"/>
</dbReference>
<dbReference type="OrthoDB" id="262529at2759"/>
<dbReference type="GO" id="GO:0003684">
    <property type="term" value="F:damaged DNA binding"/>
    <property type="evidence" value="ECO:0007669"/>
    <property type="project" value="TreeGrafter"/>
</dbReference>
<dbReference type="InterPro" id="IPR013761">
    <property type="entry name" value="SAM/pointed_sf"/>
</dbReference>
<gene>
    <name evidence="8" type="ORF">CEUSTIGMA_g8292.t1</name>
</gene>
<organism evidence="8 9">
    <name type="scientific">Chlamydomonas eustigma</name>
    <dbReference type="NCBI Taxonomy" id="1157962"/>
    <lineage>
        <taxon>Eukaryota</taxon>
        <taxon>Viridiplantae</taxon>
        <taxon>Chlorophyta</taxon>
        <taxon>core chlorophytes</taxon>
        <taxon>Chlorophyceae</taxon>
        <taxon>CS clade</taxon>
        <taxon>Chlamydomonadales</taxon>
        <taxon>Chlamydomonadaceae</taxon>
        <taxon>Chlamydomonas</taxon>
    </lineage>
</organism>
<feature type="region of interest" description="Disordered" evidence="6">
    <location>
        <begin position="1"/>
        <end position="26"/>
    </location>
</feature>
<feature type="region of interest" description="Disordered" evidence="6">
    <location>
        <begin position="571"/>
        <end position="590"/>
    </location>
</feature>
<feature type="region of interest" description="Disordered" evidence="6">
    <location>
        <begin position="339"/>
        <end position="383"/>
    </location>
</feature>
<keyword evidence="4" id="KW-0234">DNA repair</keyword>
<dbReference type="GO" id="GO:0006303">
    <property type="term" value="P:double-strand break repair via nonhomologous end joining"/>
    <property type="evidence" value="ECO:0007669"/>
    <property type="project" value="TreeGrafter"/>
</dbReference>
<dbReference type="STRING" id="1157962.A0A250XCN9"/>
<dbReference type="InterPro" id="IPR036866">
    <property type="entry name" value="RibonucZ/Hydroxyglut_hydro"/>
</dbReference>
<dbReference type="GO" id="GO:0036297">
    <property type="term" value="P:interstrand cross-link repair"/>
    <property type="evidence" value="ECO:0007669"/>
    <property type="project" value="TreeGrafter"/>
</dbReference>
<proteinExistence type="inferred from homology"/>
<keyword evidence="9" id="KW-1185">Reference proteome</keyword>
<dbReference type="InterPro" id="IPR011084">
    <property type="entry name" value="DRMBL"/>
</dbReference>
<feature type="region of interest" description="Disordered" evidence="6">
    <location>
        <begin position="462"/>
        <end position="496"/>
    </location>
</feature>
<feature type="compositionally biased region" description="Polar residues" evidence="6">
    <location>
        <begin position="580"/>
        <end position="589"/>
    </location>
</feature>
<dbReference type="SMART" id="SM00454">
    <property type="entry name" value="SAM"/>
    <property type="match status" value="1"/>
</dbReference>
<keyword evidence="3" id="KW-0227">DNA damage</keyword>
<evidence type="ECO:0000256" key="5">
    <source>
        <dbReference type="ARBA" id="ARBA00023242"/>
    </source>
</evidence>
<dbReference type="PROSITE" id="PS50105">
    <property type="entry name" value="SAM_DOMAIN"/>
    <property type="match status" value="1"/>
</dbReference>
<comment type="subcellular location">
    <subcellularLocation>
        <location evidence="1">Nucleus</location>
    </subcellularLocation>
</comment>
<evidence type="ECO:0000256" key="6">
    <source>
        <dbReference type="SAM" id="MobiDB-lite"/>
    </source>
</evidence>
<accession>A0A250XCN9</accession>
<comment type="caution">
    <text evidence="8">The sequence shown here is derived from an EMBL/GenBank/DDBJ whole genome shotgun (WGS) entry which is preliminary data.</text>
</comment>
<comment type="similarity">
    <text evidence="2">Belongs to the DNA repair metallo-beta-lactamase (DRMBL) family.</text>
</comment>
<feature type="compositionally biased region" description="Polar residues" evidence="6">
    <location>
        <begin position="357"/>
        <end position="372"/>
    </location>
</feature>
<dbReference type="CDD" id="cd16273">
    <property type="entry name" value="SNM1A-1C-like_MBL-fold"/>
    <property type="match status" value="1"/>
</dbReference>
<dbReference type="SUPFAM" id="SSF47769">
    <property type="entry name" value="SAM/Pointed domain"/>
    <property type="match status" value="1"/>
</dbReference>
<evidence type="ECO:0000259" key="7">
    <source>
        <dbReference type="PROSITE" id="PS50105"/>
    </source>
</evidence>
<feature type="domain" description="SAM" evidence="7">
    <location>
        <begin position="280"/>
        <end position="339"/>
    </location>
</feature>
<reference evidence="8 9" key="1">
    <citation type="submission" date="2017-08" db="EMBL/GenBank/DDBJ databases">
        <title>Acidophilic green algal genome provides insights into adaptation to an acidic environment.</title>
        <authorList>
            <person name="Hirooka S."/>
            <person name="Hirose Y."/>
            <person name="Kanesaki Y."/>
            <person name="Higuchi S."/>
            <person name="Fujiwara T."/>
            <person name="Onuma R."/>
            <person name="Era A."/>
            <person name="Ohbayashi R."/>
            <person name="Uzuka A."/>
            <person name="Nozaki H."/>
            <person name="Yoshikawa H."/>
            <person name="Miyagishima S.Y."/>
        </authorList>
    </citation>
    <scope>NUCLEOTIDE SEQUENCE [LARGE SCALE GENOMIC DNA]</scope>
    <source>
        <strain evidence="8 9">NIES-2499</strain>
    </source>
</reference>
<dbReference type="Gene3D" id="3.40.50.12650">
    <property type="match status" value="1"/>
</dbReference>